<keyword evidence="3" id="KW-0808">Transferase</keyword>
<organism evidence="3 4">
    <name type="scientific">Rhizobium tumorigenes</name>
    <dbReference type="NCBI Taxonomy" id="2041385"/>
    <lineage>
        <taxon>Bacteria</taxon>
        <taxon>Pseudomonadati</taxon>
        <taxon>Pseudomonadota</taxon>
        <taxon>Alphaproteobacteria</taxon>
        <taxon>Hyphomicrobiales</taxon>
        <taxon>Rhizobiaceae</taxon>
        <taxon>Rhizobium/Agrobacterium group</taxon>
        <taxon>Rhizobium</taxon>
    </lineage>
</organism>
<dbReference type="Proteomes" id="UP000249499">
    <property type="component" value="Plasmid unnamed1"/>
</dbReference>
<dbReference type="RefSeq" id="WP_111221515.1">
    <property type="nucleotide sequence ID" value="NZ_CP117258.1"/>
</dbReference>
<reference evidence="4" key="2">
    <citation type="journal article" date="2023" name="MicrobiologyOpen">
        <title>Genomics of the tumorigenes clade of the family Rhizobiaceae and description of Rhizobium rhododendri sp. nov.</title>
        <authorList>
            <person name="Kuzmanovic N."/>
            <person name="diCenzo G.C."/>
            <person name="Bunk B."/>
            <person name="Sproeer C."/>
            <person name="Fruehling A."/>
            <person name="Neumann-Schaal M."/>
            <person name="Overmann J."/>
            <person name="Smalla K."/>
        </authorList>
    </citation>
    <scope>NUCLEOTIDE SEQUENCE [LARGE SCALE GENOMIC DNA]</scope>
    <source>
        <strain evidence="4">1078</strain>
        <plasmid evidence="4">unnamed1</plasmid>
    </source>
</reference>
<keyword evidence="3" id="KW-0614">Plasmid</keyword>
<dbReference type="PANTHER" id="PTHR45947:SF3">
    <property type="entry name" value="SULFOQUINOVOSYL TRANSFERASE SQD2"/>
    <property type="match status" value="1"/>
</dbReference>
<dbReference type="InterPro" id="IPR050194">
    <property type="entry name" value="Glycosyltransferase_grp1"/>
</dbReference>
<protein>
    <submittedName>
        <fullName evidence="3">Glycosyltransferase</fullName>
        <ecNumber evidence="3">2.4.-.-</ecNumber>
    </submittedName>
</protein>
<dbReference type="KEGG" id="rtu:PR017_24935"/>
<dbReference type="Gene3D" id="3.40.50.2000">
    <property type="entry name" value="Glycogen Phosphorylase B"/>
    <property type="match status" value="2"/>
</dbReference>
<gene>
    <name evidence="3" type="ORF">PR017_24935</name>
</gene>
<evidence type="ECO:0000313" key="3">
    <source>
        <dbReference type="EMBL" id="WFR98563.1"/>
    </source>
</evidence>
<reference evidence="3 4" key="1">
    <citation type="journal article" date="2018" name="Sci. Rep.">
        <title>Rhizobium tumorigenes sp. nov., a novel plant tumorigenic bacterium isolated from cane gall tumors on thornless blackberry.</title>
        <authorList>
            <person name="Kuzmanovi N."/>
            <person name="Smalla K."/>
            <person name="Gronow S."/>
            <person name="PuBawska J."/>
        </authorList>
    </citation>
    <scope>NUCLEOTIDE SEQUENCE [LARGE SCALE GENOMIC DNA]</scope>
    <source>
        <strain evidence="3 4">1078</strain>
    </source>
</reference>
<dbReference type="GO" id="GO:0016757">
    <property type="term" value="F:glycosyltransferase activity"/>
    <property type="evidence" value="ECO:0007669"/>
    <property type="project" value="UniProtKB-KW"/>
</dbReference>
<dbReference type="Pfam" id="PF13439">
    <property type="entry name" value="Glyco_transf_4"/>
    <property type="match status" value="1"/>
</dbReference>
<dbReference type="InterPro" id="IPR001296">
    <property type="entry name" value="Glyco_trans_1"/>
</dbReference>
<evidence type="ECO:0000259" key="1">
    <source>
        <dbReference type="Pfam" id="PF00534"/>
    </source>
</evidence>
<dbReference type="EMBL" id="CP117258">
    <property type="protein sequence ID" value="WFR98563.1"/>
    <property type="molecule type" value="Genomic_DNA"/>
</dbReference>
<keyword evidence="4" id="KW-1185">Reference proteome</keyword>
<evidence type="ECO:0000259" key="2">
    <source>
        <dbReference type="Pfam" id="PF13439"/>
    </source>
</evidence>
<dbReference type="EC" id="2.4.-.-" evidence="3"/>
<dbReference type="InterPro" id="IPR028098">
    <property type="entry name" value="Glyco_trans_4-like_N"/>
</dbReference>
<geneLocation type="plasmid" evidence="3 4">
    <name>unnamed1</name>
</geneLocation>
<dbReference type="AlphaFoldDB" id="A0AAF1K965"/>
<feature type="domain" description="Glycosyltransferase subfamily 4-like N-terminal" evidence="2">
    <location>
        <begin position="13"/>
        <end position="187"/>
    </location>
</feature>
<dbReference type="PANTHER" id="PTHR45947">
    <property type="entry name" value="SULFOQUINOVOSYL TRANSFERASE SQD2"/>
    <property type="match status" value="1"/>
</dbReference>
<dbReference type="SUPFAM" id="SSF53756">
    <property type="entry name" value="UDP-Glycosyltransferase/glycogen phosphorylase"/>
    <property type="match status" value="1"/>
</dbReference>
<feature type="domain" description="Glycosyl transferase family 1" evidence="1">
    <location>
        <begin position="197"/>
        <end position="341"/>
    </location>
</feature>
<keyword evidence="3" id="KW-0328">Glycosyltransferase</keyword>
<accession>A0AAF1K965</accession>
<evidence type="ECO:0000313" key="4">
    <source>
        <dbReference type="Proteomes" id="UP000249499"/>
    </source>
</evidence>
<proteinExistence type="predicted"/>
<sequence>MRVAIVHDWLYTIGGAERVLQEMLRCYPEADVFCLFDFLTQEDRDRIGLKQTRTSFLQKMPFMQRAHRAFLPLMPLAIEQLDLSSYDLIISSSYAVAKGVLAGPDQLHVSYVHSPIRYAWDLQHAYLARNRNPVTRLLARPLLHKLRIWDTRTASGPDLLLANSHFVARRIRKVYGREAKVLYPPANLSTRQHEAVKGDHFLAASRLVPYKNIEAIVRAFAELPDQRLIVAGDGPEAAHLQKIAGANVTFAGFVSDTALRDLMATARAFIFAAEEDFGIISVEAQSEGTPVIALGRGGSCETVVDGRTGLFFDQPEPSAIAASVRLFLGREGEFSPENCKAQAARFSAEQFRSGLRAHVNETISAYKSSVVGYVPRDRFTMEDG</sequence>
<name>A0AAF1K965_9HYPH</name>
<dbReference type="Pfam" id="PF00534">
    <property type="entry name" value="Glycos_transf_1"/>
    <property type="match status" value="1"/>
</dbReference>